<sequence>MAGRRPFGVTLVAIIAWITGALQIIAGVLLMIGGEITLGIVAMLIGFITILVSLGLFGGSNGARILTAIVFVLNIAGSVYLMITEPAQLWSAIGSAVLPLIGLLLLFTSRANSFFR</sequence>
<dbReference type="RefSeq" id="WP_195692129.1">
    <property type="nucleotide sequence ID" value="NZ_CP064760.1"/>
</dbReference>
<organism evidence="2 3">
    <name type="scientific">Microbacterium schleiferi</name>
    <dbReference type="NCBI Taxonomy" id="69362"/>
    <lineage>
        <taxon>Bacteria</taxon>
        <taxon>Bacillati</taxon>
        <taxon>Actinomycetota</taxon>
        <taxon>Actinomycetes</taxon>
        <taxon>Micrococcales</taxon>
        <taxon>Microbacteriaceae</taxon>
        <taxon>Microbacterium</taxon>
    </lineage>
</organism>
<proteinExistence type="predicted"/>
<accession>A0A7S8MWN4</accession>
<keyword evidence="1" id="KW-1133">Transmembrane helix</keyword>
<reference evidence="2 3" key="1">
    <citation type="submission" date="2020-11" db="EMBL/GenBank/DDBJ databases">
        <title>Amino acid is mineralized and recycled by bacteria in oceanic microbiome.</title>
        <authorList>
            <person name="Zheng L.Y."/>
        </authorList>
    </citation>
    <scope>NUCLEOTIDE SEQUENCE [LARGE SCALE GENOMIC DNA]</scope>
    <source>
        <strain evidence="2 3">A32-1</strain>
    </source>
</reference>
<feature type="transmembrane region" description="Helical" evidence="1">
    <location>
        <begin position="7"/>
        <end position="32"/>
    </location>
</feature>
<feature type="transmembrane region" description="Helical" evidence="1">
    <location>
        <begin position="38"/>
        <end position="58"/>
    </location>
</feature>
<name>A0A7S8MWN4_9MICO</name>
<evidence type="ECO:0000256" key="1">
    <source>
        <dbReference type="SAM" id="Phobius"/>
    </source>
</evidence>
<dbReference type="AlphaFoldDB" id="A0A7S8MWN4"/>
<keyword evidence="1" id="KW-0812">Transmembrane</keyword>
<keyword evidence="1" id="KW-0472">Membrane</keyword>
<dbReference type="KEGG" id="msf:IT882_12540"/>
<dbReference type="EMBL" id="CP064760">
    <property type="protein sequence ID" value="QPE04038.1"/>
    <property type="molecule type" value="Genomic_DNA"/>
</dbReference>
<feature type="transmembrane region" description="Helical" evidence="1">
    <location>
        <begin position="65"/>
        <end position="83"/>
    </location>
</feature>
<evidence type="ECO:0000313" key="2">
    <source>
        <dbReference type="EMBL" id="QPE04038.1"/>
    </source>
</evidence>
<gene>
    <name evidence="2" type="ORF">IT882_12540</name>
</gene>
<dbReference type="Proteomes" id="UP000594480">
    <property type="component" value="Chromosome"/>
</dbReference>
<feature type="transmembrane region" description="Helical" evidence="1">
    <location>
        <begin position="89"/>
        <end position="107"/>
    </location>
</feature>
<protein>
    <submittedName>
        <fullName evidence="2">Uncharacterized protein</fullName>
    </submittedName>
</protein>
<evidence type="ECO:0000313" key="3">
    <source>
        <dbReference type="Proteomes" id="UP000594480"/>
    </source>
</evidence>
<keyword evidence="3" id="KW-1185">Reference proteome</keyword>